<accession>A0A840XPP6</accession>
<sequence>MSVTRQEFRDAMARLGAAVNIVTTDGPAGLGGMTVSAVCSVTDDPPTLLVCLNRGSPQNRLFKDNGVLCVNSLAPGQEGLSARFAGRSAGADMAERFSHATWGLLATGAPALDGCTVSFDCRIVDVVERGTHSVLFAEVQAVRQGAASRGLIWFSRNYHPIGADSPGLHGDHAEVAKAP</sequence>
<organism evidence="3 4">
    <name type="scientific">Neoroseomonas alkaliterrae</name>
    <dbReference type="NCBI Taxonomy" id="1452450"/>
    <lineage>
        <taxon>Bacteria</taxon>
        <taxon>Pseudomonadati</taxon>
        <taxon>Pseudomonadota</taxon>
        <taxon>Alphaproteobacteria</taxon>
        <taxon>Acetobacterales</taxon>
        <taxon>Acetobacteraceae</taxon>
        <taxon>Neoroseomonas</taxon>
    </lineage>
</organism>
<dbReference type="AlphaFoldDB" id="A0A840XPP6"/>
<keyword evidence="1 3" id="KW-0560">Oxidoreductase</keyword>
<dbReference type="Proteomes" id="UP000562254">
    <property type="component" value="Unassembled WGS sequence"/>
</dbReference>
<protein>
    <submittedName>
        <fullName evidence="3">Flavin reductase</fullName>
        <ecNumber evidence="3">1.5.1.-</ecNumber>
    </submittedName>
</protein>
<dbReference type="Pfam" id="PF01613">
    <property type="entry name" value="Flavin_Reduct"/>
    <property type="match status" value="1"/>
</dbReference>
<gene>
    <name evidence="3" type="ORF">FHS88_002713</name>
</gene>
<dbReference type="PANTHER" id="PTHR30466:SF1">
    <property type="entry name" value="FMN REDUCTASE (NADH) RUTF"/>
    <property type="match status" value="1"/>
</dbReference>
<evidence type="ECO:0000313" key="3">
    <source>
        <dbReference type="EMBL" id="MBB5690578.1"/>
    </source>
</evidence>
<dbReference type="PANTHER" id="PTHR30466">
    <property type="entry name" value="FLAVIN REDUCTASE"/>
    <property type="match status" value="1"/>
</dbReference>
<dbReference type="EMBL" id="JACIJE010000007">
    <property type="protein sequence ID" value="MBB5690578.1"/>
    <property type="molecule type" value="Genomic_DNA"/>
</dbReference>
<comment type="caution">
    <text evidence="3">The sequence shown here is derived from an EMBL/GenBank/DDBJ whole genome shotgun (WGS) entry which is preliminary data.</text>
</comment>
<proteinExistence type="predicted"/>
<dbReference type="RefSeq" id="WP_184485505.1">
    <property type="nucleotide sequence ID" value="NZ_JAAEDJ010000032.1"/>
</dbReference>
<dbReference type="InterPro" id="IPR050268">
    <property type="entry name" value="NADH-dep_flavin_reductase"/>
</dbReference>
<evidence type="ECO:0000313" key="4">
    <source>
        <dbReference type="Proteomes" id="UP000562254"/>
    </source>
</evidence>
<name>A0A840XPP6_9PROT</name>
<dbReference type="EC" id="1.5.1.-" evidence="3"/>
<dbReference type="InterPro" id="IPR002563">
    <property type="entry name" value="Flavin_Rdtase-like_dom"/>
</dbReference>
<dbReference type="GO" id="GO:0006208">
    <property type="term" value="P:pyrimidine nucleobase catabolic process"/>
    <property type="evidence" value="ECO:0007669"/>
    <property type="project" value="TreeGrafter"/>
</dbReference>
<evidence type="ECO:0000259" key="2">
    <source>
        <dbReference type="SMART" id="SM00903"/>
    </source>
</evidence>
<dbReference type="SMART" id="SM00903">
    <property type="entry name" value="Flavin_Reduct"/>
    <property type="match status" value="1"/>
</dbReference>
<dbReference type="InterPro" id="IPR012349">
    <property type="entry name" value="Split_barrel_FMN-bd"/>
</dbReference>
<dbReference type="SUPFAM" id="SSF50475">
    <property type="entry name" value="FMN-binding split barrel"/>
    <property type="match status" value="1"/>
</dbReference>
<dbReference type="GO" id="GO:0042602">
    <property type="term" value="F:riboflavin reductase (NADPH) activity"/>
    <property type="evidence" value="ECO:0007669"/>
    <property type="project" value="TreeGrafter"/>
</dbReference>
<dbReference type="GO" id="GO:0010181">
    <property type="term" value="F:FMN binding"/>
    <property type="evidence" value="ECO:0007669"/>
    <property type="project" value="InterPro"/>
</dbReference>
<dbReference type="Gene3D" id="2.30.110.10">
    <property type="entry name" value="Electron Transport, Fmn-binding Protein, Chain A"/>
    <property type="match status" value="1"/>
</dbReference>
<keyword evidence="4" id="KW-1185">Reference proteome</keyword>
<reference evidence="3 4" key="1">
    <citation type="submission" date="2020-08" db="EMBL/GenBank/DDBJ databases">
        <title>Genomic Encyclopedia of Type Strains, Phase IV (KMG-IV): sequencing the most valuable type-strain genomes for metagenomic binning, comparative biology and taxonomic classification.</title>
        <authorList>
            <person name="Goeker M."/>
        </authorList>
    </citation>
    <scope>NUCLEOTIDE SEQUENCE [LARGE SCALE GENOMIC DNA]</scope>
    <source>
        <strain evidence="3 4">DSM 25895</strain>
    </source>
</reference>
<evidence type="ECO:0000256" key="1">
    <source>
        <dbReference type="ARBA" id="ARBA00023002"/>
    </source>
</evidence>
<feature type="domain" description="Flavin reductase like" evidence="2">
    <location>
        <begin position="12"/>
        <end position="160"/>
    </location>
</feature>